<dbReference type="Pfam" id="PF05239">
    <property type="entry name" value="PRC"/>
    <property type="match status" value="1"/>
</dbReference>
<dbReference type="InterPro" id="IPR027275">
    <property type="entry name" value="PRC-brl_dom"/>
</dbReference>
<evidence type="ECO:0000313" key="4">
    <source>
        <dbReference type="Proteomes" id="UP000642488"/>
    </source>
</evidence>
<dbReference type="EMBL" id="JAEKPD010000007">
    <property type="protein sequence ID" value="MBJ3762784.1"/>
    <property type="molecule type" value="Genomic_DNA"/>
</dbReference>
<feature type="chain" id="PRO_5037943535" evidence="1">
    <location>
        <begin position="27"/>
        <end position="181"/>
    </location>
</feature>
<dbReference type="Proteomes" id="UP000642488">
    <property type="component" value="Unassembled WGS sequence"/>
</dbReference>
<dbReference type="AlphaFoldDB" id="A0A934MGW8"/>
<feature type="signal peptide" evidence="1">
    <location>
        <begin position="1"/>
        <end position="26"/>
    </location>
</feature>
<keyword evidence="4" id="KW-1185">Reference proteome</keyword>
<dbReference type="RefSeq" id="WP_198915952.1">
    <property type="nucleotide sequence ID" value="NZ_JAEKPD010000007.1"/>
</dbReference>
<sequence>MSALFKKTGPAALLALLATVPLAVSAQTEATDGATAPVEGDAMANDVAQAEPAPPPKPVEGQIVMQSENTILADDLLGSRVYSQTGESIGDIDDMIVTLDGAVEGIVIGVGGFLGMGKKSVALQMSALSTSTDDMGNVRLVTSATKADLEAADEFVSVSRQRAIEQNQQAVESQGAEGTGG</sequence>
<feature type="domain" description="PRC-barrel" evidence="2">
    <location>
        <begin position="69"/>
        <end position="141"/>
    </location>
</feature>
<reference evidence="3" key="1">
    <citation type="submission" date="2020-12" db="EMBL/GenBank/DDBJ databases">
        <title>Bacterial taxonomy.</title>
        <authorList>
            <person name="Pan X."/>
        </authorList>
    </citation>
    <scope>NUCLEOTIDE SEQUENCE</scope>
    <source>
        <strain evidence="3">KCTC 52957</strain>
    </source>
</reference>
<accession>A0A934MGW8</accession>
<proteinExistence type="predicted"/>
<organism evidence="3 4">
    <name type="scientific">Palleronia pontilimi</name>
    <dbReference type="NCBI Taxonomy" id="1964209"/>
    <lineage>
        <taxon>Bacteria</taxon>
        <taxon>Pseudomonadati</taxon>
        <taxon>Pseudomonadota</taxon>
        <taxon>Alphaproteobacteria</taxon>
        <taxon>Rhodobacterales</taxon>
        <taxon>Roseobacteraceae</taxon>
        <taxon>Palleronia</taxon>
    </lineage>
</organism>
<keyword evidence="1" id="KW-0732">Signal</keyword>
<protein>
    <submittedName>
        <fullName evidence="3">PRC-barrel domain-containing protein</fullName>
    </submittedName>
</protein>
<comment type="caution">
    <text evidence="3">The sequence shown here is derived from an EMBL/GenBank/DDBJ whole genome shotgun (WGS) entry which is preliminary data.</text>
</comment>
<evidence type="ECO:0000313" key="3">
    <source>
        <dbReference type="EMBL" id="MBJ3762784.1"/>
    </source>
</evidence>
<name>A0A934MGW8_9RHOB</name>
<evidence type="ECO:0000256" key="1">
    <source>
        <dbReference type="SAM" id="SignalP"/>
    </source>
</evidence>
<gene>
    <name evidence="3" type="ORF">ILP92_08505</name>
</gene>
<dbReference type="SUPFAM" id="SSF50346">
    <property type="entry name" value="PRC-barrel domain"/>
    <property type="match status" value="1"/>
</dbReference>
<dbReference type="PANTHER" id="PTHR36505">
    <property type="entry name" value="BLR1072 PROTEIN"/>
    <property type="match status" value="1"/>
</dbReference>
<dbReference type="InterPro" id="IPR011033">
    <property type="entry name" value="PRC_barrel-like_sf"/>
</dbReference>
<dbReference type="PANTHER" id="PTHR36505:SF1">
    <property type="entry name" value="BLR1072 PROTEIN"/>
    <property type="match status" value="1"/>
</dbReference>
<evidence type="ECO:0000259" key="2">
    <source>
        <dbReference type="Pfam" id="PF05239"/>
    </source>
</evidence>
<dbReference type="Gene3D" id="2.30.30.240">
    <property type="entry name" value="PRC-barrel domain"/>
    <property type="match status" value="1"/>
</dbReference>